<dbReference type="SUPFAM" id="SSF52540">
    <property type="entry name" value="P-loop containing nucleoside triphosphate hydrolases"/>
    <property type="match status" value="1"/>
</dbReference>
<organism evidence="1 2">
    <name type="scientific">Streptosporangium becharense</name>
    <dbReference type="NCBI Taxonomy" id="1816182"/>
    <lineage>
        <taxon>Bacteria</taxon>
        <taxon>Bacillati</taxon>
        <taxon>Actinomycetota</taxon>
        <taxon>Actinomycetes</taxon>
        <taxon>Streptosporangiales</taxon>
        <taxon>Streptosporangiaceae</taxon>
        <taxon>Streptosporangium</taxon>
    </lineage>
</organism>
<dbReference type="InterPro" id="IPR027417">
    <property type="entry name" value="P-loop_NTPase"/>
</dbReference>
<dbReference type="EMBL" id="JACHMP010000001">
    <property type="protein sequence ID" value="MBB5823150.1"/>
    <property type="molecule type" value="Genomic_DNA"/>
</dbReference>
<keyword evidence="2" id="KW-1185">Reference proteome</keyword>
<evidence type="ECO:0000313" key="1">
    <source>
        <dbReference type="EMBL" id="MBB5823150.1"/>
    </source>
</evidence>
<dbReference type="RefSeq" id="WP_311733899.1">
    <property type="nucleotide sequence ID" value="NZ_JACHMP010000001.1"/>
</dbReference>
<dbReference type="InterPro" id="IPR053226">
    <property type="entry name" value="Pyrrolopyrazine_biosynth_F"/>
</dbReference>
<proteinExistence type="predicted"/>
<reference evidence="1 2" key="1">
    <citation type="submission" date="2020-08" db="EMBL/GenBank/DDBJ databases">
        <title>Sequencing the genomes of 1000 actinobacteria strains.</title>
        <authorList>
            <person name="Klenk H.-P."/>
        </authorList>
    </citation>
    <scope>NUCLEOTIDE SEQUENCE [LARGE SCALE GENOMIC DNA]</scope>
    <source>
        <strain evidence="1 2">DSM 46887</strain>
    </source>
</reference>
<name>A0A7W9MJK1_9ACTN</name>
<evidence type="ECO:0000313" key="2">
    <source>
        <dbReference type="Proteomes" id="UP000540685"/>
    </source>
</evidence>
<evidence type="ECO:0008006" key="3">
    <source>
        <dbReference type="Google" id="ProtNLM"/>
    </source>
</evidence>
<dbReference type="PANTHER" id="PTHR48419:SF1">
    <property type="entry name" value="SULFOTRANSFERASE DOMAIN-CONTAINING PROTEIN"/>
    <property type="match status" value="1"/>
</dbReference>
<gene>
    <name evidence="1" type="ORF">F4562_006212</name>
</gene>
<comment type="caution">
    <text evidence="1">The sequence shown here is derived from an EMBL/GenBank/DDBJ whole genome shotgun (WGS) entry which is preliminary data.</text>
</comment>
<dbReference type="Gene3D" id="3.40.50.300">
    <property type="entry name" value="P-loop containing nucleotide triphosphate hydrolases"/>
    <property type="match status" value="1"/>
</dbReference>
<dbReference type="Pfam" id="PF19798">
    <property type="entry name" value="Sulfotransfer_5"/>
    <property type="match status" value="1"/>
</dbReference>
<dbReference type="PANTHER" id="PTHR48419">
    <property type="entry name" value="SULFOTRANSFERASE DOMAIN-CONTAINING PROTEIN"/>
    <property type="match status" value="1"/>
</dbReference>
<protein>
    <recommendedName>
        <fullName evidence="3">Sulfotransferase family protein</fullName>
    </recommendedName>
</protein>
<dbReference type="Proteomes" id="UP000540685">
    <property type="component" value="Unassembled WGS sequence"/>
</dbReference>
<sequence>MSGRLLMLWSAPRSRSTMFLRMMLERGDFLVVHEPFSHVVDFGRAEVAGTVCADEEQVITRLLAAGRERQVFSKDTTDFHYPAVLRSRELLTEAVHTFIVRHPREVIASHYGLNPALTRDEVGFARLREIHDAVADATGRTPVVIDADDLVSRPEETVRAYCRATGIPFLAHALRWEPVAVPAWRQAERWHLDVMASDGIRRGVSSRPAVDVEDHPVLGAFYRFHLPHYRALWEHRLTPQS</sequence>
<dbReference type="AlphaFoldDB" id="A0A7W9MJK1"/>
<accession>A0A7W9MJK1</accession>